<evidence type="ECO:0000313" key="2">
    <source>
        <dbReference type="Proteomes" id="UP000798662"/>
    </source>
</evidence>
<comment type="caution">
    <text evidence="1">The sequence shown here is derived from an EMBL/GenBank/DDBJ whole genome shotgun (WGS) entry which is preliminary data.</text>
</comment>
<organism evidence="1 2">
    <name type="scientific">Pyropia yezoensis</name>
    <name type="common">Susabi-nori</name>
    <name type="synonym">Porphyra yezoensis</name>
    <dbReference type="NCBI Taxonomy" id="2788"/>
    <lineage>
        <taxon>Eukaryota</taxon>
        <taxon>Rhodophyta</taxon>
        <taxon>Bangiophyceae</taxon>
        <taxon>Bangiales</taxon>
        <taxon>Bangiaceae</taxon>
        <taxon>Pyropia</taxon>
    </lineage>
</organism>
<dbReference type="Proteomes" id="UP000798662">
    <property type="component" value="Chromosome 1"/>
</dbReference>
<gene>
    <name evidence="1" type="ORF">I4F81_000853</name>
</gene>
<dbReference type="EMBL" id="CM020618">
    <property type="protein sequence ID" value="KAK1858242.1"/>
    <property type="molecule type" value="Genomic_DNA"/>
</dbReference>
<keyword evidence="2" id="KW-1185">Reference proteome</keyword>
<protein>
    <submittedName>
        <fullName evidence="1">Uncharacterized protein</fullName>
    </submittedName>
</protein>
<sequence length="167" mass="18091">MLRVDHAGELGARRIYAGQLAVLGRHPVAGPLLREMAAQEAVHLAAFDDLLPRRRVRPTVLTPVWSVAGYALGVGTALLGVRGAMACTVAVETVIAGHYNDQVRTLLGEGYEAEAPLRATLRQFRDEEMEHKETGLANEAEQAFAYRGLSKVIEGGCRAAIFLSERV</sequence>
<name>A0ACC3BK06_PYRYE</name>
<proteinExistence type="predicted"/>
<accession>A0ACC3BK06</accession>
<evidence type="ECO:0000313" key="1">
    <source>
        <dbReference type="EMBL" id="KAK1858242.1"/>
    </source>
</evidence>
<reference evidence="1" key="1">
    <citation type="submission" date="2019-11" db="EMBL/GenBank/DDBJ databases">
        <title>Nori genome reveals adaptations in red seaweeds to the harsh intertidal environment.</title>
        <authorList>
            <person name="Wang D."/>
            <person name="Mao Y."/>
        </authorList>
    </citation>
    <scope>NUCLEOTIDE SEQUENCE</scope>
    <source>
        <tissue evidence="1">Gametophyte</tissue>
    </source>
</reference>